<dbReference type="PANTHER" id="PTHR11999:SF70">
    <property type="entry name" value="MIP05841P"/>
    <property type="match status" value="1"/>
</dbReference>
<evidence type="ECO:0000313" key="8">
    <source>
        <dbReference type="Proteomes" id="UP000002969"/>
    </source>
</evidence>
<accession>A0ABP2IRY8</accession>
<dbReference type="InterPro" id="IPR010977">
    <property type="entry name" value="Aromatic_deC"/>
</dbReference>
<keyword evidence="3" id="KW-0210">Decarboxylase</keyword>
<evidence type="ECO:0000256" key="5">
    <source>
        <dbReference type="ARBA" id="ARBA00023239"/>
    </source>
</evidence>
<sequence>MTFGASVVQENKKQKRDRNIKFLITGVVFLNDDCIIKDTKISKRALWDANCVLERGFYTGSLSFYGSLLIFLNNICHKIMNEQLKNDSANVRHLLDIVKEQGIEYLNSIEERSTSVVNHTLEKHTLPDSGYGTEETLRIFNQKFEPVMVASSGPRYWGFVTGGATPASVAGDWLTTIYDQNTQTMKGQGDISGVIEVEAIRLLQELLQLPESFLGGFVTGATMSNFTCLAVARQWLGKALGKDIAREGISEKIKVLGATPHSSSIKSLSLLGLGSNNIIQIKIQEGNSEAICIEDLEENILKLNGAPFILISSGGTVNTVDFDDFKAISRLKEKYNFWWHIDAAFGGFAACSTTHRHLVENWELADSITVDCHKWMNVPYESAVFLIKEQYKILQIETFQNSNAPYLGDPLDNFNYLNFLPENSRRLKALPAWFSLMAYGKKGYQEIVDDNISWAEKFGDLIENSNDFKLLAPVRLNTVCFTLKDDTRQNEVDLFLEKVNDTGKVFMTPTFYNNHKGIRAAFVNWMTGEKDVHTVFEIMNEVFTSLK</sequence>
<dbReference type="PANTHER" id="PTHR11999">
    <property type="entry name" value="GROUP II PYRIDOXAL-5-PHOSPHATE DECARBOXYLASE"/>
    <property type="match status" value="1"/>
</dbReference>
<evidence type="ECO:0000256" key="3">
    <source>
        <dbReference type="ARBA" id="ARBA00022793"/>
    </source>
</evidence>
<keyword evidence="8" id="KW-1185">Reference proteome</keyword>
<dbReference type="Gene3D" id="3.40.640.10">
    <property type="entry name" value="Type I PLP-dependent aspartate aminotransferase-like (Major domain)"/>
    <property type="match status" value="1"/>
</dbReference>
<dbReference type="Proteomes" id="UP000002969">
    <property type="component" value="Unassembled WGS sequence"/>
</dbReference>
<dbReference type="InterPro" id="IPR015424">
    <property type="entry name" value="PyrdxlP-dep_Trfase"/>
</dbReference>
<dbReference type="InterPro" id="IPR015422">
    <property type="entry name" value="PyrdxlP-dep_Trfase_small"/>
</dbReference>
<evidence type="ECO:0000313" key="7">
    <source>
        <dbReference type="EMBL" id="EFK36545.1"/>
    </source>
</evidence>
<dbReference type="Pfam" id="PF00282">
    <property type="entry name" value="Pyridoxal_deC"/>
    <property type="match status" value="1"/>
</dbReference>
<comment type="cofactor">
    <cofactor evidence="1 6">
        <name>pyridoxal 5'-phosphate</name>
        <dbReference type="ChEBI" id="CHEBI:597326"/>
    </cofactor>
</comment>
<name>A0ABP2IRY8_CHRGE</name>
<gene>
    <name evidence="7" type="ORF">HMPREF0204_11577</name>
</gene>
<evidence type="ECO:0000256" key="1">
    <source>
        <dbReference type="ARBA" id="ARBA00001933"/>
    </source>
</evidence>
<keyword evidence="4 6" id="KW-0663">Pyridoxal phosphate</keyword>
<evidence type="ECO:0000256" key="2">
    <source>
        <dbReference type="ARBA" id="ARBA00009533"/>
    </source>
</evidence>
<comment type="caution">
    <text evidence="7">The sequence shown here is derived from an EMBL/GenBank/DDBJ whole genome shotgun (WGS) entry which is preliminary data.</text>
</comment>
<keyword evidence="5 6" id="KW-0456">Lyase</keyword>
<dbReference type="EMBL" id="ACKQ02000005">
    <property type="protein sequence ID" value="EFK36545.1"/>
    <property type="molecule type" value="Genomic_DNA"/>
</dbReference>
<organism evidence="7 8">
    <name type="scientific">Chryseobacterium gleum ATCC 35910</name>
    <dbReference type="NCBI Taxonomy" id="525257"/>
    <lineage>
        <taxon>Bacteria</taxon>
        <taxon>Pseudomonadati</taxon>
        <taxon>Bacteroidota</taxon>
        <taxon>Flavobacteriia</taxon>
        <taxon>Flavobacteriales</taxon>
        <taxon>Weeksellaceae</taxon>
        <taxon>Chryseobacterium group</taxon>
        <taxon>Chryseobacterium</taxon>
    </lineage>
</organism>
<evidence type="ECO:0000256" key="6">
    <source>
        <dbReference type="RuleBase" id="RU000382"/>
    </source>
</evidence>
<proteinExistence type="inferred from homology"/>
<comment type="similarity">
    <text evidence="2 6">Belongs to the group II decarboxylase family.</text>
</comment>
<dbReference type="InterPro" id="IPR002129">
    <property type="entry name" value="PyrdxlP-dep_de-COase"/>
</dbReference>
<dbReference type="SUPFAM" id="SSF53383">
    <property type="entry name" value="PLP-dependent transferases"/>
    <property type="match status" value="1"/>
</dbReference>
<reference evidence="7" key="1">
    <citation type="submission" date="2010-06" db="EMBL/GenBank/DDBJ databases">
        <authorList>
            <person name="Muzny D."/>
            <person name="Qin X."/>
            <person name="Buhay C."/>
            <person name="Dugan-Rocha S."/>
            <person name="Ding Y."/>
            <person name="Chen G."/>
            <person name="Hawes A."/>
            <person name="Holder M."/>
            <person name="Jhangiani S."/>
            <person name="Johnson A."/>
            <person name="Khan Z."/>
            <person name="Li Z."/>
            <person name="Liu W."/>
            <person name="Liu X."/>
            <person name="Perez L."/>
            <person name="Shen H."/>
            <person name="Wang Q."/>
            <person name="Watt J."/>
            <person name="Xi L."/>
            <person name="Xin Y."/>
            <person name="Zhou J."/>
            <person name="Deng J."/>
            <person name="Jiang H."/>
            <person name="Liu Y."/>
            <person name="Qu J."/>
            <person name="Song X.-Z."/>
            <person name="Zhang L."/>
            <person name="Villasana D."/>
            <person name="Johnson A."/>
            <person name="Liu J."/>
            <person name="Liyanage D."/>
            <person name="Lorensuhewa L."/>
            <person name="Robinson T."/>
            <person name="Song A."/>
            <person name="Song B.-B."/>
            <person name="Dinh H."/>
            <person name="Thornton R."/>
            <person name="Coyle M."/>
            <person name="Francisco L."/>
            <person name="Jackson L."/>
            <person name="Javaid M."/>
            <person name="Korchina V."/>
            <person name="Kovar C."/>
            <person name="Mata R."/>
            <person name="Mathew T."/>
            <person name="Ngo R."/>
            <person name="Nguyen L."/>
            <person name="Nguyen N."/>
            <person name="Okwuonu G."/>
            <person name="Ongeri F."/>
            <person name="Pham C."/>
            <person name="Simmons D."/>
            <person name="Wilczek-Boney K."/>
            <person name="Hale W."/>
            <person name="Jakkamsetti A."/>
            <person name="Pham P."/>
            <person name="Ruth R."/>
            <person name="San Lucas F."/>
            <person name="Warren J."/>
            <person name="Zhang J."/>
            <person name="Zhao Z."/>
            <person name="Zhou C."/>
            <person name="Zhu D."/>
            <person name="Lee S."/>
            <person name="Bess C."/>
            <person name="Blankenburg K."/>
            <person name="Forbes L."/>
            <person name="Fu Q."/>
            <person name="Gubbala S."/>
            <person name="Hirani K."/>
            <person name="Jayaseelan J.C."/>
            <person name="Lara F."/>
            <person name="Munidasa M."/>
            <person name="Palculict T."/>
            <person name="Patil S."/>
            <person name="Pu L.-L."/>
            <person name="Saada N."/>
            <person name="Tang L."/>
            <person name="Weissenberger G."/>
            <person name="Zhu Y."/>
            <person name="Hemphill L."/>
            <person name="Shang Y."/>
            <person name="Youmans B."/>
            <person name="Ayvaz T."/>
            <person name="Ross M."/>
            <person name="Santibanez J."/>
            <person name="Aqrawi P."/>
            <person name="Gross S."/>
            <person name="Joshi V."/>
            <person name="Fowler G."/>
            <person name="Nazareth L."/>
            <person name="Reid J."/>
            <person name="Worley K."/>
            <person name="Petrosino J."/>
            <person name="Highlander S."/>
            <person name="Gibbs R."/>
        </authorList>
    </citation>
    <scope>NUCLEOTIDE SEQUENCE [LARGE SCALE GENOMIC DNA]</scope>
    <source>
        <strain evidence="7">ATCC 35910</strain>
    </source>
</reference>
<dbReference type="Gene3D" id="3.90.1150.10">
    <property type="entry name" value="Aspartate Aminotransferase, domain 1"/>
    <property type="match status" value="1"/>
</dbReference>
<dbReference type="PRINTS" id="PR00800">
    <property type="entry name" value="YHDCRBOXLASE"/>
</dbReference>
<evidence type="ECO:0000256" key="4">
    <source>
        <dbReference type="ARBA" id="ARBA00022898"/>
    </source>
</evidence>
<protein>
    <submittedName>
        <fullName evidence="7">Pyridoxal-dependent decarboxylase domain protein</fullName>
    </submittedName>
</protein>
<dbReference type="InterPro" id="IPR015421">
    <property type="entry name" value="PyrdxlP-dep_Trfase_major"/>
</dbReference>